<dbReference type="AlphaFoldDB" id="A0A6M3J4S3"/>
<protein>
    <submittedName>
        <fullName evidence="3">Uncharacterized protein</fullName>
    </submittedName>
</protein>
<evidence type="ECO:0000256" key="2">
    <source>
        <dbReference type="SAM" id="MobiDB-lite"/>
    </source>
</evidence>
<organism evidence="3">
    <name type="scientific">viral metagenome</name>
    <dbReference type="NCBI Taxonomy" id="1070528"/>
    <lineage>
        <taxon>unclassified sequences</taxon>
        <taxon>metagenomes</taxon>
        <taxon>organismal metagenomes</taxon>
    </lineage>
</organism>
<proteinExistence type="predicted"/>
<feature type="region of interest" description="Disordered" evidence="2">
    <location>
        <begin position="57"/>
        <end position="122"/>
    </location>
</feature>
<evidence type="ECO:0000256" key="1">
    <source>
        <dbReference type="SAM" id="Coils"/>
    </source>
</evidence>
<feature type="coiled-coil region" evidence="1">
    <location>
        <begin position="127"/>
        <end position="161"/>
    </location>
</feature>
<reference evidence="3" key="1">
    <citation type="submission" date="2020-03" db="EMBL/GenBank/DDBJ databases">
        <title>The deep terrestrial virosphere.</title>
        <authorList>
            <person name="Holmfeldt K."/>
            <person name="Nilsson E."/>
            <person name="Simone D."/>
            <person name="Lopez-Fernandez M."/>
            <person name="Wu X."/>
            <person name="de Brujin I."/>
            <person name="Lundin D."/>
            <person name="Andersson A."/>
            <person name="Bertilsson S."/>
            <person name="Dopson M."/>
        </authorList>
    </citation>
    <scope>NUCLEOTIDE SEQUENCE</scope>
    <source>
        <strain evidence="3">MM415B00534</strain>
    </source>
</reference>
<feature type="compositionally biased region" description="Basic and acidic residues" evidence="2">
    <location>
        <begin position="57"/>
        <end position="113"/>
    </location>
</feature>
<dbReference type="EMBL" id="MT141514">
    <property type="protein sequence ID" value="QJA64151.1"/>
    <property type="molecule type" value="Genomic_DNA"/>
</dbReference>
<evidence type="ECO:0000313" key="3">
    <source>
        <dbReference type="EMBL" id="QJA64151.1"/>
    </source>
</evidence>
<sequence length="333" mass="38388">MHRPITHRLEQDLADLRSIGHFPVRGGAEADDDAATATIEVNGEQVSRQAWDDFRNDQNWRRSNEERSATLKRQQEELEHERSLLREEQRRIAAERANEAETRGKKDEKKELPDYPESPIDEPDKLLVAMRAREAQQTEEIEALKQAIGELRNQVTNTEKSVDAKVSRTRDEERVVTHNNNLFESFRDKHPDLSKKELDEIREEVQYRSRGPGRGRQVGSMYEYNNRAFDDAYKVVCFDRIKAQLEQEAENRGLRNRRNGNTHGGFRLGVAGVPGPDATIEEHAEHYYTLGEYSPRASAFIEELGRVKGPDYIQKMMEYAVDRAQEELGGELA</sequence>
<name>A0A6M3J4S3_9ZZZZ</name>
<gene>
    <name evidence="3" type="ORF">MM415B00534_0010</name>
</gene>
<accession>A0A6M3J4S3</accession>
<keyword evidence="1" id="KW-0175">Coiled coil</keyword>